<gene>
    <name evidence="2" type="ORF">H9L22_15210</name>
</gene>
<evidence type="ECO:0000313" key="2">
    <source>
        <dbReference type="EMBL" id="QNP55517.1"/>
    </source>
</evidence>
<keyword evidence="1" id="KW-0812">Transmembrane</keyword>
<feature type="transmembrane region" description="Helical" evidence="1">
    <location>
        <begin position="69"/>
        <end position="92"/>
    </location>
</feature>
<feature type="transmembrane region" description="Helical" evidence="1">
    <location>
        <begin position="142"/>
        <end position="162"/>
    </location>
</feature>
<keyword evidence="1" id="KW-1133">Transmembrane helix</keyword>
<reference evidence="2 3" key="1">
    <citation type="submission" date="2020-08" db="EMBL/GenBank/DDBJ databases">
        <title>Genome sequence of Tessaracoccus defluvii JCM 17540T.</title>
        <authorList>
            <person name="Hyun D.-W."/>
            <person name="Bae J.-W."/>
        </authorList>
    </citation>
    <scope>NUCLEOTIDE SEQUENCE [LARGE SCALE GENOMIC DNA]</scope>
    <source>
        <strain evidence="2 3">JCM 17540</strain>
    </source>
</reference>
<keyword evidence="3" id="KW-1185">Reference proteome</keyword>
<evidence type="ECO:0000256" key="1">
    <source>
        <dbReference type="SAM" id="Phobius"/>
    </source>
</evidence>
<dbReference type="RefSeq" id="WP_187720647.1">
    <property type="nucleotide sequence ID" value="NZ_BAABBL010000009.1"/>
</dbReference>
<protein>
    <submittedName>
        <fullName evidence="2">Uncharacterized protein</fullName>
    </submittedName>
</protein>
<name>A0A7H0H4Q1_9ACTN</name>
<feature type="transmembrane region" description="Helical" evidence="1">
    <location>
        <begin position="190"/>
        <end position="211"/>
    </location>
</feature>
<feature type="transmembrane region" description="Helical" evidence="1">
    <location>
        <begin position="36"/>
        <end position="57"/>
    </location>
</feature>
<dbReference type="Proteomes" id="UP000516117">
    <property type="component" value="Chromosome"/>
</dbReference>
<dbReference type="KEGG" id="tdf:H9L22_15210"/>
<sequence>MELTSELFIALLIFFLVAAVPSAASGAALARRADRPAWHGMLAGFFLPWIGLLFFAGNQPPGRRYQTGPAQYAMVMLFVAAAMTMISTFLTWAELTGDVFDGGELFVAPSEVLPWAIVVWLLALGLLVGALGFLFRWGFAGYLACAIIVAGIGGFLLSVFVLDGPTRLLALARLADVDVDEVTFAMGDGAWVALVALVAAYVAVIVAPFGLKIRRVEPVAPIAPVAPQQPAAWAVQQQRPVGPVGPGGPGATW</sequence>
<dbReference type="AlphaFoldDB" id="A0A7H0H4Q1"/>
<evidence type="ECO:0000313" key="3">
    <source>
        <dbReference type="Proteomes" id="UP000516117"/>
    </source>
</evidence>
<keyword evidence="1" id="KW-0472">Membrane</keyword>
<proteinExistence type="predicted"/>
<feature type="transmembrane region" description="Helical" evidence="1">
    <location>
        <begin position="112"/>
        <end position="135"/>
    </location>
</feature>
<organism evidence="2 3">
    <name type="scientific">Tessaracoccus defluvii</name>
    <dbReference type="NCBI Taxonomy" id="1285901"/>
    <lineage>
        <taxon>Bacteria</taxon>
        <taxon>Bacillati</taxon>
        <taxon>Actinomycetota</taxon>
        <taxon>Actinomycetes</taxon>
        <taxon>Propionibacteriales</taxon>
        <taxon>Propionibacteriaceae</taxon>
        <taxon>Tessaracoccus</taxon>
    </lineage>
</organism>
<dbReference type="EMBL" id="CP060789">
    <property type="protein sequence ID" value="QNP55517.1"/>
    <property type="molecule type" value="Genomic_DNA"/>
</dbReference>
<accession>A0A7H0H4Q1</accession>